<feature type="compositionally biased region" description="Polar residues" evidence="6">
    <location>
        <begin position="117"/>
        <end position="130"/>
    </location>
</feature>
<accession>A0A445I3D7</accession>
<dbReference type="InterPro" id="IPR000719">
    <property type="entry name" value="Prot_kinase_dom"/>
</dbReference>
<feature type="domain" description="Integrase catalytic" evidence="9">
    <location>
        <begin position="347"/>
        <end position="511"/>
    </location>
</feature>
<evidence type="ECO:0000259" key="8">
    <source>
        <dbReference type="PROSITE" id="PS50011"/>
    </source>
</evidence>
<dbReference type="Pfam" id="PF00665">
    <property type="entry name" value="rve"/>
    <property type="match status" value="1"/>
</dbReference>
<dbReference type="PANTHER" id="PTHR27002:SF776">
    <property type="entry name" value="CYSTEINE-RICH RLK (RECEPTOR-LIKE KINASE) PROTEIN"/>
    <property type="match status" value="1"/>
</dbReference>
<keyword evidence="2 10" id="KW-0808">Transferase</keyword>
<dbReference type="InterPro" id="IPR003609">
    <property type="entry name" value="Pan_app"/>
</dbReference>
<evidence type="ECO:0000256" key="2">
    <source>
        <dbReference type="ARBA" id="ARBA00022679"/>
    </source>
</evidence>
<feature type="compositionally biased region" description="Pro residues" evidence="6">
    <location>
        <begin position="624"/>
        <end position="634"/>
    </location>
</feature>
<dbReference type="EC" id="2.7.7.7" evidence="10"/>
<feature type="compositionally biased region" description="Polar residues" evidence="6">
    <location>
        <begin position="636"/>
        <end position="655"/>
    </location>
</feature>
<dbReference type="GO" id="GO:0005886">
    <property type="term" value="C:plasma membrane"/>
    <property type="evidence" value="ECO:0007669"/>
    <property type="project" value="TreeGrafter"/>
</dbReference>
<keyword evidence="5" id="KW-0067">ATP-binding</keyword>
<dbReference type="InterPro" id="IPR012337">
    <property type="entry name" value="RNaseH-like_sf"/>
</dbReference>
<dbReference type="Pfam" id="PF13976">
    <property type="entry name" value="gag_pre-integrs"/>
    <property type="match status" value="1"/>
</dbReference>
<dbReference type="Gene3D" id="3.30.420.10">
    <property type="entry name" value="Ribonuclease H-like superfamily/Ribonuclease H"/>
    <property type="match status" value="1"/>
</dbReference>
<dbReference type="Pfam" id="PF07727">
    <property type="entry name" value="RVT_2"/>
    <property type="match status" value="1"/>
</dbReference>
<dbReference type="Proteomes" id="UP000289340">
    <property type="component" value="Chromosome 11"/>
</dbReference>
<evidence type="ECO:0000256" key="7">
    <source>
        <dbReference type="SAM" id="Phobius"/>
    </source>
</evidence>
<dbReference type="GO" id="GO:0005524">
    <property type="term" value="F:ATP binding"/>
    <property type="evidence" value="ECO:0007669"/>
    <property type="project" value="UniProtKB-KW"/>
</dbReference>
<dbReference type="Gene3D" id="1.10.510.10">
    <property type="entry name" value="Transferase(Phosphotransferase) domain 1"/>
    <property type="match status" value="1"/>
</dbReference>
<protein>
    <submittedName>
        <fullName evidence="10">Retrovirus-related Pol polyprotein from transposon TNT 1-94</fullName>
        <ecNumber evidence="10">2.7.7.7</ecNumber>
    </submittedName>
</protein>
<keyword evidence="11" id="KW-1185">Reference proteome</keyword>
<dbReference type="CDD" id="cd09272">
    <property type="entry name" value="RNase_HI_RT_Ty1"/>
    <property type="match status" value="1"/>
</dbReference>
<keyword evidence="7" id="KW-0472">Membrane</keyword>
<keyword evidence="7" id="KW-1133">Transmembrane helix</keyword>
<keyword evidence="1" id="KW-0723">Serine/threonine-protein kinase</keyword>
<keyword evidence="10" id="KW-0548">Nucleotidyltransferase</keyword>
<dbReference type="SUPFAM" id="SSF53098">
    <property type="entry name" value="Ribonuclease H-like"/>
    <property type="match status" value="1"/>
</dbReference>
<dbReference type="PANTHER" id="PTHR27002">
    <property type="entry name" value="RECEPTOR-LIKE SERINE/THREONINE-PROTEIN KINASE SD1-8"/>
    <property type="match status" value="1"/>
</dbReference>
<organism evidence="10 11">
    <name type="scientific">Glycine soja</name>
    <name type="common">Wild soybean</name>
    <dbReference type="NCBI Taxonomy" id="3848"/>
    <lineage>
        <taxon>Eukaryota</taxon>
        <taxon>Viridiplantae</taxon>
        <taxon>Streptophyta</taxon>
        <taxon>Embryophyta</taxon>
        <taxon>Tracheophyta</taxon>
        <taxon>Spermatophyta</taxon>
        <taxon>Magnoliopsida</taxon>
        <taxon>eudicotyledons</taxon>
        <taxon>Gunneridae</taxon>
        <taxon>Pentapetalae</taxon>
        <taxon>rosids</taxon>
        <taxon>fabids</taxon>
        <taxon>Fabales</taxon>
        <taxon>Fabaceae</taxon>
        <taxon>Papilionoideae</taxon>
        <taxon>50 kb inversion clade</taxon>
        <taxon>NPAAA clade</taxon>
        <taxon>indigoferoid/millettioid clade</taxon>
        <taxon>Phaseoleae</taxon>
        <taxon>Glycine</taxon>
        <taxon>Glycine subgen. Soja</taxon>
    </lineage>
</organism>
<evidence type="ECO:0000256" key="6">
    <source>
        <dbReference type="SAM" id="MobiDB-lite"/>
    </source>
</evidence>
<evidence type="ECO:0000256" key="4">
    <source>
        <dbReference type="ARBA" id="ARBA00022777"/>
    </source>
</evidence>
<evidence type="ECO:0000256" key="1">
    <source>
        <dbReference type="ARBA" id="ARBA00022527"/>
    </source>
</evidence>
<dbReference type="SUPFAM" id="SSF56672">
    <property type="entry name" value="DNA/RNA polymerases"/>
    <property type="match status" value="1"/>
</dbReference>
<proteinExistence type="predicted"/>
<feature type="region of interest" description="Disordered" evidence="6">
    <location>
        <begin position="624"/>
        <end position="670"/>
    </location>
</feature>
<dbReference type="GO" id="GO:0015074">
    <property type="term" value="P:DNA integration"/>
    <property type="evidence" value="ECO:0007669"/>
    <property type="project" value="InterPro"/>
</dbReference>
<comment type="caution">
    <text evidence="10">The sequence shown here is derived from an EMBL/GenBank/DDBJ whole genome shotgun (WGS) entry which is preliminary data.</text>
</comment>
<dbReference type="Pfam" id="PF25597">
    <property type="entry name" value="SH3_retrovirus"/>
    <property type="match status" value="1"/>
</dbReference>
<dbReference type="FunFam" id="1.10.510.10:FF:001722">
    <property type="entry name" value="G-type lectin S-receptor-like serine/threonine-protein kinase B120"/>
    <property type="match status" value="1"/>
</dbReference>
<dbReference type="InterPro" id="IPR001245">
    <property type="entry name" value="Ser-Thr/Tyr_kinase_cat_dom"/>
</dbReference>
<dbReference type="Pfam" id="PF08276">
    <property type="entry name" value="PAN_2"/>
    <property type="match status" value="1"/>
</dbReference>
<dbReference type="PROSITE" id="PS50994">
    <property type="entry name" value="INTEGRASE"/>
    <property type="match status" value="1"/>
</dbReference>
<dbReference type="InterPro" id="IPR001584">
    <property type="entry name" value="Integrase_cat-core"/>
</dbReference>
<dbReference type="GO" id="GO:0004674">
    <property type="term" value="F:protein serine/threonine kinase activity"/>
    <property type="evidence" value="ECO:0007669"/>
    <property type="project" value="UniProtKB-KW"/>
</dbReference>
<dbReference type="EMBL" id="QZWG01000011">
    <property type="protein sequence ID" value="RZB80660.1"/>
    <property type="molecule type" value="Genomic_DNA"/>
</dbReference>
<name>A0A445I3D7_GLYSO</name>
<reference evidence="10 11" key="1">
    <citation type="submission" date="2018-09" db="EMBL/GenBank/DDBJ databases">
        <title>A high-quality reference genome of wild soybean provides a powerful tool to mine soybean genomes.</title>
        <authorList>
            <person name="Xie M."/>
            <person name="Chung C.Y.L."/>
            <person name="Li M.-W."/>
            <person name="Wong F.-L."/>
            <person name="Chan T.-F."/>
            <person name="Lam H.-M."/>
        </authorList>
    </citation>
    <scope>NUCLEOTIDE SEQUENCE [LARGE SCALE GENOMIC DNA]</scope>
    <source>
        <strain evidence="11">cv. W05</strain>
        <tissue evidence="10">Hypocotyl of etiolated seedlings</tissue>
    </source>
</reference>
<dbReference type="GO" id="GO:0004190">
    <property type="term" value="F:aspartic-type endopeptidase activity"/>
    <property type="evidence" value="ECO:0007669"/>
    <property type="project" value="UniProtKB-KW"/>
</dbReference>
<feature type="transmembrane region" description="Helical" evidence="7">
    <location>
        <begin position="1322"/>
        <end position="1345"/>
    </location>
</feature>
<keyword evidence="4" id="KW-0418">Kinase</keyword>
<feature type="compositionally biased region" description="Low complexity" evidence="6">
    <location>
        <begin position="104"/>
        <end position="116"/>
    </location>
</feature>
<evidence type="ECO:0000256" key="5">
    <source>
        <dbReference type="ARBA" id="ARBA00022840"/>
    </source>
</evidence>
<evidence type="ECO:0000313" key="10">
    <source>
        <dbReference type="EMBL" id="RZB80660.1"/>
    </source>
</evidence>
<dbReference type="InterPro" id="IPR036397">
    <property type="entry name" value="RNaseH_sf"/>
</dbReference>
<dbReference type="PROSITE" id="PS50011">
    <property type="entry name" value="PROTEIN_KINASE_DOM"/>
    <property type="match status" value="1"/>
</dbReference>
<sequence>MLEYIERKRSISDSLAENLHPISDEDLVGYILNGLDPSYGPFTTTFMMKSEDVSVDDLAGLLLQEEARLEHDHAHQPVIVTQPPVVVSQAPNSAPLLPTPTVYTTNRSTSRPTSNTYQPHSAGQSLNQTFDNRRRPNIRPLCQICNKSGHEAIDCWHRANQTAYPSRRPNPRFSNRQAHIARTVTSSTVMDPSWYFDTGATDHVTPDLHKLNIIDDYTGDDKLQVGNGNNLSISHVGSSSFSDLTLPNVFLVPELTKGQTLLRGDVKNGLYRLPSVKNHSPTTMALTGVRTTLHGWHQRLAHPHESLLRCLLSIFQLPVSKNKFPNVCESCQFGKSHRFHLPTSHVTSTKPFALMYSDVWGPSPHFSINGSRYFVLFIDDCTKFVWIYFLSHKSQVYPTFVQFRKMIKTQFNCAIKSMQTDWGGEYRNVSTFLKQHGIEHRISCPYIQEQNGVVERRSRIIVEKGLTLLAQSSLPPIFWEHAFKTATYLHNRTITPLLQFHSPYQKLYHKIPDYGFLKTFGCLCYPFLRPYNNYKLDFRSLPCVFLGYSVSHKGYLCFHKPTSRIYVSRHVVFNEDIFPYATPSPHSVPPSTNSPQPTSHQILEHAASLDSLCPLPTTPPVLSNPPSSNLPPATPHYQQHTVSSRACQTQPSTSHLHPADHSTHPMTTRARTNSLKPKIFTTTTMTSTSMEPRTFHQAIKHTCWQHAMQQEFQALMRNNTWSLVPCPTNANIVGCKWIFRIKRRADGSIERHKARLVAQGFKQEAGIDYFDTFSPVIKPTTIRLVLSIALSRGWCLRQLDINNAFLNGDLTKTVYMQQPCGFEHKSNPSHVCRLHKAIYGLKQAPRAWFNKLQSYLIQHGFKACHSDTSLFVHYSSNSIIYILVYVDDLILTGTNAAHIQSFITKLHAVFALKDLGSLHYFLGLQIHRTSTRLTLSQENYIHDIFCRSKMSEASSISTPADPGSRLHSEGAPFEDPKLFRRVVGSLQYVIITCPDIAYAVNRVCQFMHSPTTLHWQATKRILRYLKGTSTHCLHFKPTQAQSLLAYSDAGWLSDPEDCRSQYGYAIFHGSNLISWTSKKQKVVARSSTESEYRSLAYTAAELIWIQQLLTDLYMPLIRPPSLLCDNVGAIFMTKNPVIQTRSKHIALDFHFIRELVESNSLHVRHISSVDQMANIFTKALSKDRIFQLRSKLQVHPFLALAGGNEGDIARADMCYGYNTDGGCRRWEAISTCRQFGDVFEKMMGNPNNDNVIIESNVTYGSSDCMASCWTNCSCTGFKSLYHNGTGCIFFLFNSMEGVALDSTQAIFYMLVKKTQRNGTKKWIWRIVVIATALLIISPLIICIAIKKRKIMLEEKKRKRTETEMLDLAASNESLGIKDLEEDLKLFSYTSVVAAANDFSLENKLGEGGFGPVYKKEFLKDYSIFMSTQESKSFRDLKASDILLDENMNPKVSDFQMARMFTQHEFSTITNRIVGTYGYMSPEYAMEVIFPTKSDVYSFGVLLLEIVSGRRNTCLYDSDRLLNLIRHAWKLWNEGVSLQLMDPLLNESFDPDEVQRCIHVGLLCVEQFSNDRPTMSHIISMLTNKSNAFTLPRRPAFYAGKESNEENLSYEELNKHLFYKRNVYFL</sequence>
<evidence type="ECO:0000256" key="3">
    <source>
        <dbReference type="ARBA" id="ARBA00022741"/>
    </source>
</evidence>
<dbReference type="GO" id="GO:0003887">
    <property type="term" value="F:DNA-directed DNA polymerase activity"/>
    <property type="evidence" value="ECO:0007669"/>
    <property type="project" value="UniProtKB-EC"/>
</dbReference>
<feature type="region of interest" description="Disordered" evidence="6">
    <location>
        <begin position="91"/>
        <end position="132"/>
    </location>
</feature>
<dbReference type="GO" id="GO:0003676">
    <property type="term" value="F:nucleic acid binding"/>
    <property type="evidence" value="ECO:0007669"/>
    <property type="project" value="InterPro"/>
</dbReference>
<gene>
    <name evidence="10" type="ORF">D0Y65_030380</name>
</gene>
<dbReference type="Pfam" id="PF07714">
    <property type="entry name" value="PK_Tyr_Ser-Thr"/>
    <property type="match status" value="1"/>
</dbReference>
<evidence type="ECO:0000259" key="9">
    <source>
        <dbReference type="PROSITE" id="PS50994"/>
    </source>
</evidence>
<evidence type="ECO:0000313" key="11">
    <source>
        <dbReference type="Proteomes" id="UP000289340"/>
    </source>
</evidence>
<dbReference type="InterPro" id="IPR025724">
    <property type="entry name" value="GAG-pre-integrase_dom"/>
</dbReference>
<feature type="domain" description="Protein kinase" evidence="8">
    <location>
        <begin position="1277"/>
        <end position="1589"/>
    </location>
</feature>
<dbReference type="SUPFAM" id="SSF56112">
    <property type="entry name" value="Protein kinase-like (PK-like)"/>
    <property type="match status" value="1"/>
</dbReference>
<dbReference type="InterPro" id="IPR043502">
    <property type="entry name" value="DNA/RNA_pol_sf"/>
</dbReference>
<dbReference type="InterPro" id="IPR013103">
    <property type="entry name" value="RVT_2"/>
</dbReference>
<keyword evidence="7" id="KW-0812">Transmembrane</keyword>
<dbReference type="InterPro" id="IPR011009">
    <property type="entry name" value="Kinase-like_dom_sf"/>
</dbReference>
<keyword evidence="3" id="KW-0547">Nucleotide-binding</keyword>
<dbReference type="InterPro" id="IPR057670">
    <property type="entry name" value="SH3_retrovirus"/>
</dbReference>